<dbReference type="VEuPathDB" id="FungiDB:FUN_020405"/>
<dbReference type="VEuPathDB" id="FungiDB:RhiirA1_479147"/>
<name>A0A2I1HPW0_9GLOM</name>
<dbReference type="VEuPathDB" id="FungiDB:RhiirFUN_007116"/>
<organism evidence="1 2">
    <name type="scientific">Rhizophagus irregularis</name>
    <dbReference type="NCBI Taxonomy" id="588596"/>
    <lineage>
        <taxon>Eukaryota</taxon>
        <taxon>Fungi</taxon>
        <taxon>Fungi incertae sedis</taxon>
        <taxon>Mucoromycota</taxon>
        <taxon>Glomeromycotina</taxon>
        <taxon>Glomeromycetes</taxon>
        <taxon>Glomerales</taxon>
        <taxon>Glomeraceae</taxon>
        <taxon>Rhizophagus</taxon>
    </lineage>
</organism>
<reference evidence="1 2" key="1">
    <citation type="submission" date="2015-10" db="EMBL/GenBank/DDBJ databases">
        <title>Genome analyses suggest a sexual origin of heterokaryosis in a supposedly ancient asexual fungus.</title>
        <authorList>
            <person name="Ropars J."/>
            <person name="Sedzielewska K."/>
            <person name="Noel J."/>
            <person name="Charron P."/>
            <person name="Farinelli L."/>
            <person name="Marton T."/>
            <person name="Kruger M."/>
            <person name="Pelin A."/>
            <person name="Brachmann A."/>
            <person name="Corradi N."/>
        </authorList>
    </citation>
    <scope>NUCLEOTIDE SEQUENCE [LARGE SCALE GENOMIC DNA]</scope>
    <source>
        <strain evidence="1 2">A4</strain>
    </source>
</reference>
<evidence type="ECO:0000313" key="1">
    <source>
        <dbReference type="EMBL" id="PKY60925.1"/>
    </source>
</evidence>
<keyword evidence="2" id="KW-1185">Reference proteome</keyword>
<dbReference type="AlphaFoldDB" id="A0A2I1HPW0"/>
<protein>
    <submittedName>
        <fullName evidence="1">Uncharacterized protein</fullName>
    </submittedName>
</protein>
<evidence type="ECO:0000313" key="2">
    <source>
        <dbReference type="Proteomes" id="UP000234323"/>
    </source>
</evidence>
<dbReference type="Proteomes" id="UP000234323">
    <property type="component" value="Unassembled WGS sequence"/>
</dbReference>
<sequence length="252" mass="31090">MDIKQQKEFLMKAYHECLYQEKSLRRPISYYKDKIIEIRRKLRPTKEDFEKECKLEEDLRRYERNIKIIESNKDEIMREATNFVWSISYKGKSHYKLDSLIYIIWEIKQNCYNYNEEGSIYFVDNKAQLYETLQEICELQKYGYIIGNGELNYRFAKFWNWIILDTTAYELFDQIETLKIFRNILYLEEKIIVNRNEIRKLQKSIKYHKDDTYYPQPWNYNHLTNVIETQLLRTNGFKREIIIENPNLREEN</sequence>
<dbReference type="EMBL" id="LLXI01004744">
    <property type="protein sequence ID" value="PKY60925.1"/>
    <property type="molecule type" value="Genomic_DNA"/>
</dbReference>
<comment type="caution">
    <text evidence="1">The sequence shown here is derived from an EMBL/GenBank/DDBJ whole genome shotgun (WGS) entry which is preliminary data.</text>
</comment>
<gene>
    <name evidence="1" type="ORF">RhiirA4_431473</name>
</gene>
<proteinExistence type="predicted"/>
<accession>A0A2I1HPW0</accession>